<evidence type="ECO:0000313" key="10">
    <source>
        <dbReference type="EMBL" id="JAD09373.1"/>
    </source>
</evidence>
<evidence type="ECO:0000256" key="5">
    <source>
        <dbReference type="ARBA" id="ARBA00023136"/>
    </source>
</evidence>
<keyword evidence="4" id="KW-0333">Golgi apparatus</keyword>
<comment type="similarity">
    <text evidence="7">Belongs to the SPRING family.</text>
</comment>
<evidence type="ECO:0000256" key="1">
    <source>
        <dbReference type="ARBA" id="ARBA00004194"/>
    </source>
</evidence>
<evidence type="ECO:0000256" key="4">
    <source>
        <dbReference type="ARBA" id="ARBA00023034"/>
    </source>
</evidence>
<evidence type="ECO:0000256" key="7">
    <source>
        <dbReference type="ARBA" id="ARBA00023461"/>
    </source>
</evidence>
<keyword evidence="6" id="KW-0325">Glycoprotein</keyword>
<dbReference type="GeneID" id="105209928"/>
<evidence type="ECO:0000256" key="8">
    <source>
        <dbReference type="ARBA" id="ARBA00023485"/>
    </source>
</evidence>
<feature type="transmembrane region" description="Helical" evidence="9">
    <location>
        <begin position="6"/>
        <end position="28"/>
    </location>
</feature>
<comment type="subcellular location">
    <subcellularLocation>
        <location evidence="1">Golgi apparatus membrane</location>
        <topology evidence="1">Single-pass membrane protein</topology>
    </subcellularLocation>
</comment>
<dbReference type="EMBL" id="GBXI01004919">
    <property type="protein sequence ID" value="JAD09373.1"/>
    <property type="molecule type" value="Transcribed_RNA"/>
</dbReference>
<organism evidence="10">
    <name type="scientific">Zeugodacus cucurbitae</name>
    <name type="common">Melon fruit fly</name>
    <name type="synonym">Bactrocera cucurbitae</name>
    <dbReference type="NCBI Taxonomy" id="28588"/>
    <lineage>
        <taxon>Eukaryota</taxon>
        <taxon>Metazoa</taxon>
        <taxon>Ecdysozoa</taxon>
        <taxon>Arthropoda</taxon>
        <taxon>Hexapoda</taxon>
        <taxon>Insecta</taxon>
        <taxon>Pterygota</taxon>
        <taxon>Neoptera</taxon>
        <taxon>Endopterygota</taxon>
        <taxon>Diptera</taxon>
        <taxon>Brachycera</taxon>
        <taxon>Muscomorpha</taxon>
        <taxon>Tephritoidea</taxon>
        <taxon>Tephritidae</taxon>
        <taxon>Zeugodacus</taxon>
        <taxon>Zeugodacus</taxon>
    </lineage>
</organism>
<dbReference type="PANTHER" id="PTHR13481">
    <property type="entry name" value="SREBP REGULATING GENE PROTEIN"/>
    <property type="match status" value="1"/>
</dbReference>
<keyword evidence="2 9" id="KW-0812">Transmembrane</keyword>
<dbReference type="Pfam" id="PF10218">
    <property type="entry name" value="SPRING1"/>
    <property type="match status" value="1"/>
</dbReference>
<sequence length="215" mass="24796">MWPRFLGRRILYITITLLALIFLLTNLLKFGGLRALHADNVLTVQRTRPLIWRTLQEHLLPEESQNRTNDPDIHCRNSVQGRDLLVDDRGFLCHREHLLSPSNCCDIEVPETQYYTCDTCNATTNCCDIYEYCVSCCLHPSKRTLLELVLRTITGRQAAVYARVEDHFELCLVKCRTNSHSVAHENKYREGLPKYCYGQTEAHESQREVSGGVAR</sequence>
<accession>A0A0A1XFU5</accession>
<keyword evidence="5 9" id="KW-0472">Membrane</keyword>
<dbReference type="GO" id="GO:2000640">
    <property type="term" value="P:positive regulation of SREBP signaling pathway"/>
    <property type="evidence" value="ECO:0007669"/>
    <property type="project" value="InterPro"/>
</dbReference>
<evidence type="ECO:0000256" key="2">
    <source>
        <dbReference type="ARBA" id="ARBA00022692"/>
    </source>
</evidence>
<evidence type="ECO:0000256" key="3">
    <source>
        <dbReference type="ARBA" id="ARBA00022989"/>
    </source>
</evidence>
<dbReference type="PANTHER" id="PTHR13481:SF0">
    <property type="entry name" value="SREBP REGULATING GENE PROTEIN"/>
    <property type="match status" value="1"/>
</dbReference>
<dbReference type="OrthoDB" id="70142at2759"/>
<name>A0A0A1XFU5_ZEUCU</name>
<reference evidence="10" key="2">
    <citation type="journal article" date="2015" name="Gigascience">
        <title>Reconstructing a comprehensive transcriptome assembly of a white-pupal translocated strain of the pest fruit fly Bactrocera cucurbitae.</title>
        <authorList>
            <person name="Sim S.B."/>
            <person name="Calla B."/>
            <person name="Hall B."/>
            <person name="DeRego T."/>
            <person name="Geib S.M."/>
        </authorList>
    </citation>
    <scope>NUCLEOTIDE SEQUENCE</scope>
</reference>
<dbReference type="GO" id="GO:0000139">
    <property type="term" value="C:Golgi membrane"/>
    <property type="evidence" value="ECO:0007669"/>
    <property type="project" value="UniProtKB-SubCell"/>
</dbReference>
<dbReference type="InterPro" id="IPR019352">
    <property type="entry name" value="SPRING1"/>
</dbReference>
<gene>
    <name evidence="10" type="primary">CL049</name>
    <name evidence="10" type="ORF">g.9616</name>
</gene>
<reference evidence="10" key="1">
    <citation type="submission" date="2014-11" db="EMBL/GenBank/DDBJ databases">
        <authorList>
            <person name="Geib S."/>
        </authorList>
    </citation>
    <scope>NUCLEOTIDE SEQUENCE</scope>
</reference>
<keyword evidence="3 9" id="KW-1133">Transmembrane helix</keyword>
<evidence type="ECO:0000256" key="9">
    <source>
        <dbReference type="SAM" id="Phobius"/>
    </source>
</evidence>
<evidence type="ECO:0000256" key="6">
    <source>
        <dbReference type="ARBA" id="ARBA00023180"/>
    </source>
</evidence>
<protein>
    <recommendedName>
        <fullName evidence="8">SREBP regulating gene protein</fullName>
    </recommendedName>
</protein>
<proteinExistence type="inferred from homology"/>
<dbReference type="AlphaFoldDB" id="A0A0A1XFU5"/>